<dbReference type="InterPro" id="IPR051532">
    <property type="entry name" value="Ester_Hydrolysis_Enzymes"/>
</dbReference>
<evidence type="ECO:0000313" key="3">
    <source>
        <dbReference type="Proteomes" id="UP000283993"/>
    </source>
</evidence>
<feature type="domain" description="SGNH hydrolase-type esterase" evidence="1">
    <location>
        <begin position="29"/>
        <end position="188"/>
    </location>
</feature>
<dbReference type="CDD" id="cd01822">
    <property type="entry name" value="Lysophospholipase_L1_like"/>
    <property type="match status" value="1"/>
</dbReference>
<dbReference type="InterPro" id="IPR013830">
    <property type="entry name" value="SGNH_hydro"/>
</dbReference>
<name>A0A423PWE0_9GAMM</name>
<accession>A0A423PWE0</accession>
<evidence type="ECO:0000313" key="2">
    <source>
        <dbReference type="EMBL" id="ROO29885.1"/>
    </source>
</evidence>
<dbReference type="EMBL" id="AYKH01000002">
    <property type="protein sequence ID" value="ROO29885.1"/>
    <property type="molecule type" value="Genomic_DNA"/>
</dbReference>
<dbReference type="InterPro" id="IPR036514">
    <property type="entry name" value="SGNH_hydro_sf"/>
</dbReference>
<reference evidence="2 3" key="1">
    <citation type="submission" date="2013-10" db="EMBL/GenBank/DDBJ databases">
        <title>Salinisphaera orenii MK-B5 Genome Sequencing.</title>
        <authorList>
            <person name="Lai Q."/>
            <person name="Li C."/>
            <person name="Shao Z."/>
        </authorList>
    </citation>
    <scope>NUCLEOTIDE SEQUENCE [LARGE SCALE GENOMIC DNA]</scope>
    <source>
        <strain evidence="2 3">MK-B5</strain>
    </source>
</reference>
<organism evidence="2 3">
    <name type="scientific">Salinisphaera orenii MK-B5</name>
    <dbReference type="NCBI Taxonomy" id="856730"/>
    <lineage>
        <taxon>Bacteria</taxon>
        <taxon>Pseudomonadati</taxon>
        <taxon>Pseudomonadota</taxon>
        <taxon>Gammaproteobacteria</taxon>
        <taxon>Salinisphaerales</taxon>
        <taxon>Salinisphaeraceae</taxon>
        <taxon>Salinisphaera</taxon>
    </lineage>
</organism>
<dbReference type="PANTHER" id="PTHR30383">
    <property type="entry name" value="THIOESTERASE 1/PROTEASE 1/LYSOPHOSPHOLIPASE L1"/>
    <property type="match status" value="1"/>
</dbReference>
<dbReference type="Proteomes" id="UP000283993">
    <property type="component" value="Unassembled WGS sequence"/>
</dbReference>
<protein>
    <submittedName>
        <fullName evidence="2">Esterase</fullName>
    </submittedName>
</protein>
<sequence>MRGRGWRLLVCALLLGATLPVYAAGGILVFGDSLSAAYGIDRSAGWVALLRERLAAADAPLAVHNASVSGETTAGGRERLPEALARTEPDIVVLELGANDGLRALSLEAMQANLAAMIEASREAGAEVLLLGMRIPTNYGRDYGERFHASFETLAERHDVAYVPFFLAPIARDRSAFQDDGVHPDAAAQPALLEHVWPALKPLVAEVRQTSAVR</sequence>
<gene>
    <name evidence="2" type="ORF">SAOR_02035</name>
</gene>
<keyword evidence="3" id="KW-1185">Reference proteome</keyword>
<dbReference type="Gene3D" id="3.40.50.1110">
    <property type="entry name" value="SGNH hydrolase"/>
    <property type="match status" value="1"/>
</dbReference>
<dbReference type="PANTHER" id="PTHR30383:SF24">
    <property type="entry name" value="THIOESTERASE 1_PROTEASE 1_LYSOPHOSPHOLIPASE L1"/>
    <property type="match status" value="1"/>
</dbReference>
<comment type="caution">
    <text evidence="2">The sequence shown here is derived from an EMBL/GenBank/DDBJ whole genome shotgun (WGS) entry which is preliminary data.</text>
</comment>
<dbReference type="GO" id="GO:0004622">
    <property type="term" value="F:phosphatidylcholine lysophospholipase activity"/>
    <property type="evidence" value="ECO:0007669"/>
    <property type="project" value="TreeGrafter"/>
</dbReference>
<dbReference type="SUPFAM" id="SSF52266">
    <property type="entry name" value="SGNH hydrolase"/>
    <property type="match status" value="1"/>
</dbReference>
<dbReference type="Pfam" id="PF13472">
    <property type="entry name" value="Lipase_GDSL_2"/>
    <property type="match status" value="1"/>
</dbReference>
<proteinExistence type="predicted"/>
<evidence type="ECO:0000259" key="1">
    <source>
        <dbReference type="Pfam" id="PF13472"/>
    </source>
</evidence>
<dbReference type="AlphaFoldDB" id="A0A423PWE0"/>